<dbReference type="PANTHER" id="PTHR23531:SF2">
    <property type="entry name" value="PERMEASE"/>
    <property type="match status" value="1"/>
</dbReference>
<organism evidence="8 9">
    <name type="scientific">Calidifontibacillus erzurumensis</name>
    <dbReference type="NCBI Taxonomy" id="2741433"/>
    <lineage>
        <taxon>Bacteria</taxon>
        <taxon>Bacillati</taxon>
        <taxon>Bacillota</taxon>
        <taxon>Bacilli</taxon>
        <taxon>Bacillales</taxon>
        <taxon>Bacillaceae</taxon>
        <taxon>Calidifontibacillus/Schinkia group</taxon>
        <taxon>Calidifontibacillus</taxon>
    </lineage>
</organism>
<feature type="transmembrane region" description="Helical" evidence="6">
    <location>
        <begin position="274"/>
        <end position="293"/>
    </location>
</feature>
<dbReference type="GO" id="GO:0022857">
    <property type="term" value="F:transmembrane transporter activity"/>
    <property type="evidence" value="ECO:0007669"/>
    <property type="project" value="InterPro"/>
</dbReference>
<feature type="transmembrane region" description="Helical" evidence="6">
    <location>
        <begin position="172"/>
        <end position="193"/>
    </location>
</feature>
<dbReference type="InterPro" id="IPR005829">
    <property type="entry name" value="Sugar_transporter_CS"/>
</dbReference>
<dbReference type="CDD" id="cd17489">
    <property type="entry name" value="MFS_YfcJ_like"/>
    <property type="match status" value="1"/>
</dbReference>
<keyword evidence="9" id="KW-1185">Reference proteome</keyword>
<dbReference type="Pfam" id="PF07690">
    <property type="entry name" value="MFS_1"/>
    <property type="match status" value="1"/>
</dbReference>
<dbReference type="EMBL" id="JABTTE010000014">
    <property type="protein sequence ID" value="NSL52215.1"/>
    <property type="molecule type" value="Genomic_DNA"/>
</dbReference>
<keyword evidence="3 6" id="KW-0812">Transmembrane</keyword>
<dbReference type="SUPFAM" id="SSF103473">
    <property type="entry name" value="MFS general substrate transporter"/>
    <property type="match status" value="1"/>
</dbReference>
<feature type="transmembrane region" description="Helical" evidence="6">
    <location>
        <begin position="245"/>
        <end position="262"/>
    </location>
</feature>
<feature type="transmembrane region" description="Helical" evidence="6">
    <location>
        <begin position="52"/>
        <end position="71"/>
    </location>
</feature>
<dbReference type="InterPro" id="IPR020846">
    <property type="entry name" value="MFS_dom"/>
</dbReference>
<evidence type="ECO:0000256" key="5">
    <source>
        <dbReference type="ARBA" id="ARBA00023136"/>
    </source>
</evidence>
<feature type="transmembrane region" description="Helical" evidence="6">
    <location>
        <begin position="116"/>
        <end position="134"/>
    </location>
</feature>
<dbReference type="InterPro" id="IPR011701">
    <property type="entry name" value="MFS"/>
</dbReference>
<dbReference type="PANTHER" id="PTHR23531">
    <property type="entry name" value="QUINOLENE RESISTANCE PROTEIN NORA"/>
    <property type="match status" value="1"/>
</dbReference>
<evidence type="ECO:0000256" key="2">
    <source>
        <dbReference type="ARBA" id="ARBA00022448"/>
    </source>
</evidence>
<evidence type="ECO:0000256" key="1">
    <source>
        <dbReference type="ARBA" id="ARBA00004651"/>
    </source>
</evidence>
<evidence type="ECO:0000313" key="8">
    <source>
        <dbReference type="EMBL" id="NSL52215.1"/>
    </source>
</evidence>
<evidence type="ECO:0000256" key="4">
    <source>
        <dbReference type="ARBA" id="ARBA00022989"/>
    </source>
</evidence>
<protein>
    <submittedName>
        <fullName evidence="8">MFS transporter</fullName>
    </submittedName>
</protein>
<feature type="domain" description="Major facilitator superfamily (MFS) profile" evidence="7">
    <location>
        <begin position="18"/>
        <end position="390"/>
    </location>
</feature>
<gene>
    <name evidence="8" type="ORF">HR057_10670</name>
</gene>
<sequence>MEAALNEQKQKEKLWTKNFILLFFSNLFLFFGFQMLLPTLPVYVNDLGGDDSAVGLVIGIFTISALFVRPFSGAAVDIFGRKLFLLLGLIICIVAIAMYGFVTTVLFVLLLRILHGIGWGVSTTTYGTVISDIIPSSRRGEGMGYYGMSTTLAMAVAPVTGIWMINHFGYNQLFISSFISTAIALALSQLIDVKKISTEQKGTKNFTSLLYEKSALLPSLLVFFMTFAYGGVVGFITLFGKEVGISNVGWFFSMNALILLLIRPISGKIYDSKGHPWVLVPGAVFGVVGLAILSYSTSLIGLTIAAVFFGIAFGSIQPALQALLIERSPIERRGAANATFFSAFDLGIGTGAMILGAIAGMTGYAMMYRLTSIVFILFLIIYCFYLLKKHI</sequence>
<feature type="transmembrane region" description="Helical" evidence="6">
    <location>
        <begin position="337"/>
        <end position="360"/>
    </location>
</feature>
<feature type="transmembrane region" description="Helical" evidence="6">
    <location>
        <begin position="214"/>
        <end position="239"/>
    </location>
</feature>
<evidence type="ECO:0000256" key="6">
    <source>
        <dbReference type="SAM" id="Phobius"/>
    </source>
</evidence>
<dbReference type="InterPro" id="IPR036259">
    <property type="entry name" value="MFS_trans_sf"/>
</dbReference>
<feature type="transmembrane region" description="Helical" evidence="6">
    <location>
        <begin position="20"/>
        <end position="40"/>
    </location>
</feature>
<dbReference type="PROSITE" id="PS00217">
    <property type="entry name" value="SUGAR_TRANSPORT_2"/>
    <property type="match status" value="1"/>
</dbReference>
<evidence type="ECO:0000256" key="3">
    <source>
        <dbReference type="ARBA" id="ARBA00022692"/>
    </source>
</evidence>
<feature type="transmembrane region" description="Helical" evidence="6">
    <location>
        <begin position="299"/>
        <end position="325"/>
    </location>
</feature>
<keyword evidence="2" id="KW-0813">Transport</keyword>
<accession>A0A8J8GE66</accession>
<reference evidence="8" key="1">
    <citation type="submission" date="2020-06" db="EMBL/GenBank/DDBJ databases">
        <title>A novel thermopfilic bacterium from Erzurum, Turkey.</title>
        <authorList>
            <person name="Adiguzel A."/>
            <person name="Ay H."/>
            <person name="Baltaci M.O."/>
        </authorList>
    </citation>
    <scope>NUCLEOTIDE SEQUENCE</scope>
    <source>
        <strain evidence="8">P2</strain>
    </source>
</reference>
<name>A0A8J8GE66_9BACI</name>
<evidence type="ECO:0000259" key="7">
    <source>
        <dbReference type="PROSITE" id="PS50850"/>
    </source>
</evidence>
<dbReference type="Proteomes" id="UP000625804">
    <property type="component" value="Unassembled WGS sequence"/>
</dbReference>
<keyword evidence="5 6" id="KW-0472">Membrane</keyword>
<dbReference type="InterPro" id="IPR052714">
    <property type="entry name" value="MFS_Exporter"/>
</dbReference>
<keyword evidence="4 6" id="KW-1133">Transmembrane helix</keyword>
<dbReference type="Gene3D" id="1.20.1250.20">
    <property type="entry name" value="MFS general substrate transporter like domains"/>
    <property type="match status" value="1"/>
</dbReference>
<feature type="transmembrane region" description="Helical" evidence="6">
    <location>
        <begin position="83"/>
        <end position="110"/>
    </location>
</feature>
<dbReference type="AlphaFoldDB" id="A0A8J8GE66"/>
<comment type="caution">
    <text evidence="8">The sequence shown here is derived from an EMBL/GenBank/DDBJ whole genome shotgun (WGS) entry which is preliminary data.</text>
</comment>
<feature type="transmembrane region" description="Helical" evidence="6">
    <location>
        <begin position="366"/>
        <end position="387"/>
    </location>
</feature>
<comment type="subcellular location">
    <subcellularLocation>
        <location evidence="1">Cell membrane</location>
        <topology evidence="1">Multi-pass membrane protein</topology>
    </subcellularLocation>
</comment>
<evidence type="ECO:0000313" key="9">
    <source>
        <dbReference type="Proteomes" id="UP000625804"/>
    </source>
</evidence>
<dbReference type="GO" id="GO:0005886">
    <property type="term" value="C:plasma membrane"/>
    <property type="evidence" value="ECO:0007669"/>
    <property type="project" value="UniProtKB-SubCell"/>
</dbReference>
<feature type="transmembrane region" description="Helical" evidence="6">
    <location>
        <begin position="146"/>
        <end position="166"/>
    </location>
</feature>
<proteinExistence type="predicted"/>
<dbReference type="PROSITE" id="PS50850">
    <property type="entry name" value="MFS"/>
    <property type="match status" value="1"/>
</dbReference>
<dbReference type="RefSeq" id="WP_173731425.1">
    <property type="nucleotide sequence ID" value="NZ_JABTTE010000014.1"/>
</dbReference>
<dbReference type="PROSITE" id="PS00216">
    <property type="entry name" value="SUGAR_TRANSPORT_1"/>
    <property type="match status" value="1"/>
</dbReference>